<proteinExistence type="predicted"/>
<keyword evidence="2" id="KW-1185">Reference proteome</keyword>
<organism evidence="1 2">
    <name type="scientific">Entomophthora muscae</name>
    <dbReference type="NCBI Taxonomy" id="34485"/>
    <lineage>
        <taxon>Eukaryota</taxon>
        <taxon>Fungi</taxon>
        <taxon>Fungi incertae sedis</taxon>
        <taxon>Zoopagomycota</taxon>
        <taxon>Entomophthoromycotina</taxon>
        <taxon>Entomophthoromycetes</taxon>
        <taxon>Entomophthorales</taxon>
        <taxon>Entomophthoraceae</taxon>
        <taxon>Entomophthora</taxon>
    </lineage>
</organism>
<sequence>MFKDLNEALARLKQRKKAKGCPPPGIDAPVESAPDSKKPRLEAAQPPPANAGASGNNSESALQASIARLHARFASQTSQPPASSQTTRNSIEQPLSTTASEPPSLHSVPPKSLTTQTKRLNPSEGSSSSLNSRSSSQISTPAVSSPVGQSKAAGNVHRPPMNPTDKNSTDALSSRDFVVPSVVPRINMSTSFSNPKRTSSQTNPTTFSESDRRNSLRTSTPQRNIPVFPTSPDANHSPNSSSSSIGTSSFLGLNPNRPQVGRRRPPGPAGYVVRRQNGQVDRTAESSNEQSANEEVFLRSTLWPTFMSHHGLTQFSSWDGHELVFQNEDSTNSVTVFPVGKILQGAYSTVFRVPGVAVVVKRVLDQDRNAYVLFSDPTGEITGSVACSVFKKQYQFLDPGTVWVLKDVSLICPNPKDVYLNIVAANLVQVFSANQNDVSSTDSILESSNILDDCTPSPPRSPMLSPPSVATSTPLQKGINGQVPTSPQSNEISTPLPIATSSQSETEVPTSIRPTAVAAPISIPTQREAVALTQNLIDEFLDEFELSD</sequence>
<evidence type="ECO:0000313" key="2">
    <source>
        <dbReference type="Proteomes" id="UP001165960"/>
    </source>
</evidence>
<name>A0ACC2S5L1_9FUNG</name>
<comment type="caution">
    <text evidence="1">The sequence shown here is derived from an EMBL/GenBank/DDBJ whole genome shotgun (WGS) entry which is preliminary data.</text>
</comment>
<accession>A0ACC2S5L1</accession>
<gene>
    <name evidence="1" type="ORF">DSO57_1020530</name>
</gene>
<protein>
    <submittedName>
        <fullName evidence="1">Uncharacterized protein</fullName>
    </submittedName>
</protein>
<dbReference type="EMBL" id="QTSX02005776">
    <property type="protein sequence ID" value="KAJ9057661.1"/>
    <property type="molecule type" value="Genomic_DNA"/>
</dbReference>
<evidence type="ECO:0000313" key="1">
    <source>
        <dbReference type="EMBL" id="KAJ9057661.1"/>
    </source>
</evidence>
<reference evidence="1" key="1">
    <citation type="submission" date="2022-04" db="EMBL/GenBank/DDBJ databases">
        <title>Genome of the entomopathogenic fungus Entomophthora muscae.</title>
        <authorList>
            <person name="Elya C."/>
            <person name="Lovett B.R."/>
            <person name="Lee E."/>
            <person name="Macias A.M."/>
            <person name="Hajek A.E."/>
            <person name="De Bivort B.L."/>
            <person name="Kasson M.T."/>
            <person name="De Fine Licht H.H."/>
            <person name="Stajich J.E."/>
        </authorList>
    </citation>
    <scope>NUCLEOTIDE SEQUENCE</scope>
    <source>
        <strain evidence="1">Berkeley</strain>
    </source>
</reference>
<dbReference type="Proteomes" id="UP001165960">
    <property type="component" value="Unassembled WGS sequence"/>
</dbReference>